<sequence>SGEEKLLTNFVRRKLKTANTQNIIMCNTGEQPIVLKKIIKSRKEISSRNRMRSKILQPATCSRPIN</sequence>
<accession>A0A0B6YK77</accession>
<dbReference type="EMBL" id="HACG01009727">
    <property type="protein sequence ID" value="CEK56592.1"/>
    <property type="molecule type" value="Transcribed_RNA"/>
</dbReference>
<name>A0A0B6YK77_9EUPU</name>
<organism evidence="2">
    <name type="scientific">Arion vulgaris</name>
    <dbReference type="NCBI Taxonomy" id="1028688"/>
    <lineage>
        <taxon>Eukaryota</taxon>
        <taxon>Metazoa</taxon>
        <taxon>Spiralia</taxon>
        <taxon>Lophotrochozoa</taxon>
        <taxon>Mollusca</taxon>
        <taxon>Gastropoda</taxon>
        <taxon>Heterobranchia</taxon>
        <taxon>Euthyneura</taxon>
        <taxon>Panpulmonata</taxon>
        <taxon>Eupulmonata</taxon>
        <taxon>Stylommatophora</taxon>
        <taxon>Helicina</taxon>
        <taxon>Arionoidea</taxon>
        <taxon>Arionidae</taxon>
        <taxon>Arion</taxon>
    </lineage>
</organism>
<feature type="region of interest" description="Disordered" evidence="1">
    <location>
        <begin position="46"/>
        <end position="66"/>
    </location>
</feature>
<reference evidence="2" key="1">
    <citation type="submission" date="2014-12" db="EMBL/GenBank/DDBJ databases">
        <title>Insight into the proteome of Arion vulgaris.</title>
        <authorList>
            <person name="Aradska J."/>
            <person name="Bulat T."/>
            <person name="Smidak R."/>
            <person name="Sarate P."/>
            <person name="Gangsoo J."/>
            <person name="Sialana F."/>
            <person name="Bilban M."/>
            <person name="Lubec G."/>
        </authorList>
    </citation>
    <scope>NUCLEOTIDE SEQUENCE</scope>
    <source>
        <tissue evidence="2">Skin</tissue>
    </source>
</reference>
<evidence type="ECO:0000313" key="2">
    <source>
        <dbReference type="EMBL" id="CEK56592.1"/>
    </source>
</evidence>
<protein>
    <submittedName>
        <fullName evidence="2">Uncharacterized protein</fullName>
    </submittedName>
</protein>
<proteinExistence type="predicted"/>
<gene>
    <name evidence="2" type="primary">ORF28024</name>
</gene>
<evidence type="ECO:0000256" key="1">
    <source>
        <dbReference type="SAM" id="MobiDB-lite"/>
    </source>
</evidence>
<dbReference type="AlphaFoldDB" id="A0A0B6YK77"/>
<feature type="non-terminal residue" evidence="2">
    <location>
        <position position="1"/>
    </location>
</feature>